<dbReference type="AlphaFoldDB" id="A0A1T4KUK2"/>
<evidence type="ECO:0000313" key="3">
    <source>
        <dbReference type="EMBL" id="SJZ46101.1"/>
    </source>
</evidence>
<dbReference type="SUPFAM" id="SSF47413">
    <property type="entry name" value="lambda repressor-like DNA-binding domains"/>
    <property type="match status" value="2"/>
</dbReference>
<accession>A0A1T4KUK2</accession>
<dbReference type="PROSITE" id="PS50943">
    <property type="entry name" value="HTH_CROC1"/>
    <property type="match status" value="2"/>
</dbReference>
<keyword evidence="1" id="KW-0238">DNA-binding</keyword>
<organism evidence="3 4">
    <name type="scientific">Pilibacter termitis</name>
    <dbReference type="NCBI Taxonomy" id="263852"/>
    <lineage>
        <taxon>Bacteria</taxon>
        <taxon>Bacillati</taxon>
        <taxon>Bacillota</taxon>
        <taxon>Bacilli</taxon>
        <taxon>Lactobacillales</taxon>
        <taxon>Enterococcaceae</taxon>
        <taxon>Pilibacter</taxon>
    </lineage>
</organism>
<evidence type="ECO:0000256" key="1">
    <source>
        <dbReference type="ARBA" id="ARBA00023125"/>
    </source>
</evidence>
<dbReference type="RefSeq" id="WP_078806363.1">
    <property type="nucleotide sequence ID" value="NZ_FUXI01000003.1"/>
</dbReference>
<reference evidence="3 4" key="1">
    <citation type="submission" date="2017-02" db="EMBL/GenBank/DDBJ databases">
        <authorList>
            <person name="Peterson S.W."/>
        </authorList>
    </citation>
    <scope>NUCLEOTIDE SEQUENCE [LARGE SCALE GENOMIC DNA]</scope>
    <source>
        <strain evidence="3 4">ATCC BAA-1030</strain>
    </source>
</reference>
<dbReference type="Proteomes" id="UP000190328">
    <property type="component" value="Unassembled WGS sequence"/>
</dbReference>
<evidence type="ECO:0000313" key="4">
    <source>
        <dbReference type="Proteomes" id="UP000190328"/>
    </source>
</evidence>
<feature type="domain" description="HTH cro/C1-type" evidence="2">
    <location>
        <begin position="21"/>
        <end position="75"/>
    </location>
</feature>
<dbReference type="CDD" id="cd00093">
    <property type="entry name" value="HTH_XRE"/>
    <property type="match status" value="2"/>
</dbReference>
<dbReference type="PANTHER" id="PTHR46558:SF11">
    <property type="entry name" value="HTH-TYPE TRANSCRIPTIONAL REGULATOR XRE"/>
    <property type="match status" value="1"/>
</dbReference>
<dbReference type="EMBL" id="FUXI01000003">
    <property type="protein sequence ID" value="SJZ46101.1"/>
    <property type="molecule type" value="Genomic_DNA"/>
</dbReference>
<keyword evidence="4" id="KW-1185">Reference proteome</keyword>
<dbReference type="SMART" id="SM00530">
    <property type="entry name" value="HTH_XRE"/>
    <property type="match status" value="2"/>
</dbReference>
<feature type="domain" description="HTH cro/C1-type" evidence="2">
    <location>
        <begin position="94"/>
        <end position="148"/>
    </location>
</feature>
<dbReference type="Pfam" id="PF01381">
    <property type="entry name" value="HTH_3"/>
    <property type="match status" value="2"/>
</dbReference>
<dbReference type="GO" id="GO:0003677">
    <property type="term" value="F:DNA binding"/>
    <property type="evidence" value="ECO:0007669"/>
    <property type="project" value="UniProtKB-KW"/>
</dbReference>
<name>A0A1T4KUK2_9ENTE</name>
<dbReference type="InterPro" id="IPR001387">
    <property type="entry name" value="Cro/C1-type_HTH"/>
</dbReference>
<proteinExistence type="predicted"/>
<dbReference type="Gene3D" id="1.10.260.40">
    <property type="entry name" value="lambda repressor-like DNA-binding domains"/>
    <property type="match status" value="2"/>
</dbReference>
<dbReference type="InterPro" id="IPR010982">
    <property type="entry name" value="Lambda_DNA-bd_dom_sf"/>
</dbReference>
<evidence type="ECO:0000259" key="2">
    <source>
        <dbReference type="PROSITE" id="PS50943"/>
    </source>
</evidence>
<protein>
    <submittedName>
        <fullName evidence="3">Helix-turn-helix</fullName>
    </submittedName>
</protein>
<dbReference type="OrthoDB" id="2475196at2"/>
<dbReference type="STRING" id="263852.SAMN02745116_00400"/>
<gene>
    <name evidence="3" type="ORF">SAMN02745116_00400</name>
</gene>
<sequence>MGRGTLTKEDIKNREIISERIKELLKISKLRQIDLSNATSIKKQNIHSYIKGISIPNKENSQKIADFFQIPLEEFDPRYKVEKETVTKTSSERFKKLRKSKGYSIDEFSKLINISTISLNEIETGERLPRADEILKLAIFFEVSSEYIAGITENPTITNEKLAKILCVSKKLNSQNQEIILDFANVLLKKQI</sequence>
<dbReference type="PANTHER" id="PTHR46558">
    <property type="entry name" value="TRACRIPTIONAL REGULATORY PROTEIN-RELATED-RELATED"/>
    <property type="match status" value="1"/>
</dbReference>